<gene>
    <name evidence="1" type="ORF">ONZ43_g6762</name>
</gene>
<evidence type="ECO:0000313" key="1">
    <source>
        <dbReference type="EMBL" id="KAJ8107346.1"/>
    </source>
</evidence>
<accession>A0ACC2HW66</accession>
<reference evidence="1" key="1">
    <citation type="submission" date="2022-11" db="EMBL/GenBank/DDBJ databases">
        <title>Genome Sequence of Nemania bipapillata.</title>
        <authorList>
            <person name="Buettner E."/>
        </authorList>
    </citation>
    <scope>NUCLEOTIDE SEQUENCE</scope>
    <source>
        <strain evidence="1">CP14</strain>
    </source>
</reference>
<organism evidence="1 2">
    <name type="scientific">Nemania bipapillata</name>
    <dbReference type="NCBI Taxonomy" id="110536"/>
    <lineage>
        <taxon>Eukaryota</taxon>
        <taxon>Fungi</taxon>
        <taxon>Dikarya</taxon>
        <taxon>Ascomycota</taxon>
        <taxon>Pezizomycotina</taxon>
        <taxon>Sordariomycetes</taxon>
        <taxon>Xylariomycetidae</taxon>
        <taxon>Xylariales</taxon>
        <taxon>Xylariaceae</taxon>
        <taxon>Nemania</taxon>
    </lineage>
</organism>
<keyword evidence="2" id="KW-1185">Reference proteome</keyword>
<dbReference type="Proteomes" id="UP001153334">
    <property type="component" value="Unassembled WGS sequence"/>
</dbReference>
<comment type="caution">
    <text evidence="1">The sequence shown here is derived from an EMBL/GenBank/DDBJ whole genome shotgun (WGS) entry which is preliminary data.</text>
</comment>
<evidence type="ECO:0000313" key="2">
    <source>
        <dbReference type="Proteomes" id="UP001153334"/>
    </source>
</evidence>
<sequence length="93" mass="10115">MSRPYPANLMIGAIGQATPDGETIHLGNDQELEDAKWYTFDEVREAMNSGTIAFGEPLPEGEQRKLRVPPQTAIANRLMAAVIDGYLGAAPKM</sequence>
<proteinExistence type="predicted"/>
<protein>
    <submittedName>
        <fullName evidence="1">Uncharacterized protein</fullName>
    </submittedName>
</protein>
<dbReference type="EMBL" id="JAPESX010002554">
    <property type="protein sequence ID" value="KAJ8107346.1"/>
    <property type="molecule type" value="Genomic_DNA"/>
</dbReference>
<name>A0ACC2HW66_9PEZI</name>